<accession>A0AAP3FC60</accession>
<dbReference type="InterPro" id="IPR021352">
    <property type="entry name" value="DUF2971"/>
</dbReference>
<protein>
    <submittedName>
        <fullName evidence="1">DUF2971 domain-containing protein</fullName>
    </submittedName>
</protein>
<sequence length="268" mass="31262">MVQSKLANQILHFTSCDVLKSIIKNDGLHFWASRYDCMNDSLEYRWLYEPLEEKIVRDNPTLQGQIDSLYEIFPYVVSFSGASDHQYFWEKYGENGNGVCLVMNRKIMQPTDEQFAKEGDYMASVRYATEQTKMAKLSEVTLEYRKNGYGTANNSEEFVDEIACCPFVKCEEWSKEEEVRYVRIRERNMHASYSKEGGVYSYPEDTNGVKYRENNGKQVPYLDIVFPKLSLEGIVIGKHLELETTIKVINILLQQTDYQNIDIEQSKY</sequence>
<name>A0AAP3FC60_9BACT</name>
<dbReference type="AlphaFoldDB" id="A0AAP3FC60"/>
<comment type="caution">
    <text evidence="1">The sequence shown here is derived from an EMBL/GenBank/DDBJ whole genome shotgun (WGS) entry which is preliminary data.</text>
</comment>
<dbReference type="Proteomes" id="UP001209344">
    <property type="component" value="Unassembled WGS sequence"/>
</dbReference>
<organism evidence="1 2">
    <name type="scientific">Segatella copri</name>
    <dbReference type="NCBI Taxonomy" id="165179"/>
    <lineage>
        <taxon>Bacteria</taxon>
        <taxon>Pseudomonadati</taxon>
        <taxon>Bacteroidota</taxon>
        <taxon>Bacteroidia</taxon>
        <taxon>Bacteroidales</taxon>
        <taxon>Prevotellaceae</taxon>
        <taxon>Segatella</taxon>
    </lineage>
</organism>
<gene>
    <name evidence="1" type="ORF">ONT16_10200</name>
</gene>
<reference evidence="1" key="1">
    <citation type="submission" date="2022-11" db="EMBL/GenBank/DDBJ databases">
        <title>Genomic repertoires linked with pathogenic potency of arthritogenic Prevotella copri isolated from the gut of rheumatoid arthritis patients.</title>
        <authorList>
            <person name="Nii T."/>
            <person name="Maeda Y."/>
            <person name="Motooka D."/>
            <person name="Naito M."/>
            <person name="Matsumoto Y."/>
            <person name="Ogawa T."/>
            <person name="Oguro-Igashira E."/>
            <person name="Kishikawa T."/>
            <person name="Yamashita M."/>
            <person name="Koizumi S."/>
            <person name="Kurakawa T."/>
            <person name="Okumura R."/>
            <person name="Kayama H."/>
            <person name="Murakami M."/>
            <person name="Sakaguchi T."/>
            <person name="Das B."/>
            <person name="Nakamura S."/>
            <person name="Okada Y."/>
            <person name="Kumanogoh A."/>
            <person name="Takeda K."/>
        </authorList>
    </citation>
    <scope>NUCLEOTIDE SEQUENCE</scope>
    <source>
        <strain evidence="1">F3-75</strain>
    </source>
</reference>
<evidence type="ECO:0000313" key="2">
    <source>
        <dbReference type="Proteomes" id="UP001209344"/>
    </source>
</evidence>
<dbReference type="RefSeq" id="WP_264966331.1">
    <property type="nucleotide sequence ID" value="NZ_JAPDVK010000003.1"/>
</dbReference>
<dbReference type="Pfam" id="PF11185">
    <property type="entry name" value="DUF2971"/>
    <property type="match status" value="1"/>
</dbReference>
<evidence type="ECO:0000313" key="1">
    <source>
        <dbReference type="EMBL" id="MCW4128616.1"/>
    </source>
</evidence>
<proteinExistence type="predicted"/>
<dbReference type="EMBL" id="JAPDVK010000003">
    <property type="protein sequence ID" value="MCW4128616.1"/>
    <property type="molecule type" value="Genomic_DNA"/>
</dbReference>